<feature type="transmembrane region" description="Helical" evidence="2">
    <location>
        <begin position="29"/>
        <end position="53"/>
    </location>
</feature>
<dbReference type="STRING" id="105559.Nwat_1888"/>
<keyword evidence="2" id="KW-0472">Membrane</keyword>
<gene>
    <name evidence="3" type="ordered locus">Nwat_1888</name>
</gene>
<dbReference type="EMBL" id="CP002086">
    <property type="protein sequence ID" value="ADJ28737.1"/>
    <property type="molecule type" value="Genomic_DNA"/>
</dbReference>
<evidence type="ECO:0000313" key="4">
    <source>
        <dbReference type="Proteomes" id="UP000000393"/>
    </source>
</evidence>
<dbReference type="eggNOG" id="COG1511">
    <property type="taxonomic scope" value="Bacteria"/>
</dbReference>
<keyword evidence="2" id="KW-1133">Transmembrane helix</keyword>
<keyword evidence="4" id="KW-1185">Reference proteome</keyword>
<organism evidence="3 4">
    <name type="scientific">Nitrosococcus watsoni (strain C-113)</name>
    <dbReference type="NCBI Taxonomy" id="105559"/>
    <lineage>
        <taxon>Bacteria</taxon>
        <taxon>Pseudomonadati</taxon>
        <taxon>Pseudomonadota</taxon>
        <taxon>Gammaproteobacteria</taxon>
        <taxon>Chromatiales</taxon>
        <taxon>Chromatiaceae</taxon>
        <taxon>Nitrosococcus</taxon>
    </lineage>
</organism>
<proteinExistence type="predicted"/>
<protein>
    <recommendedName>
        <fullName evidence="5">MotA/TolQ/ExbB proton channel domain-containing protein</fullName>
    </recommendedName>
</protein>
<evidence type="ECO:0000256" key="1">
    <source>
        <dbReference type="SAM" id="Coils"/>
    </source>
</evidence>
<dbReference type="HOGENOM" id="CLU_390774_0_0_6"/>
<dbReference type="RefSeq" id="WP_013220829.1">
    <property type="nucleotide sequence ID" value="NC_014315.1"/>
</dbReference>
<dbReference type="AlphaFoldDB" id="D8K760"/>
<accession>D8K760</accession>
<evidence type="ECO:0008006" key="5">
    <source>
        <dbReference type="Google" id="ProtNLM"/>
    </source>
</evidence>
<feature type="coiled-coil region" evidence="1">
    <location>
        <begin position="601"/>
        <end position="653"/>
    </location>
</feature>
<keyword evidence="2" id="KW-0812">Transmembrane</keyword>
<evidence type="ECO:0000313" key="3">
    <source>
        <dbReference type="EMBL" id="ADJ28737.1"/>
    </source>
</evidence>
<dbReference type="Proteomes" id="UP000000393">
    <property type="component" value="Chromosome"/>
</dbReference>
<feature type="transmembrane region" description="Helical" evidence="2">
    <location>
        <begin position="138"/>
        <end position="160"/>
    </location>
</feature>
<sequence>MNPEEEKFNWAGLLPDFRTLGYPDTPEKLSALFVAVLFAVVFLFLCFSGYRLFKAWYRTSRISKFLKNETSKSVLMNRQDLREKASRVNDEVEHLWKEFDETLVETRVGDDVHLHSIYEASHFFNGSTLARGITESRMLAAVPGFLTALGVIGTFMGLQLGLSELNIGNEAAVKDMKAGLAHVISGAKIAFLTSVWGVMLSVFFNFVEKLLECWALSGIHRLQVRIDQLFPRFSAEVQLQKIADDGSQARESLQGMAERIGDKMQESLLEATSGIQQGLEASLEKIMAPAINKLVNETTDGSQKALEKLVEGFLDRFGEQGEIQRQAMDTASKGVEDALAAMNQTLEGFIRGLDQNQVAAADREQRLIKHISDQVDELVEKNTEHGQRLATAAEQQIGKIAETLQHSQQAQEEREIRLGEKLSEVAAGMDQTIAQLIKHISERVDELVEKNAEHGQRLATAAEQQIGKIAETLQHSQQAQEEREIQLGKKFSRVVADMDQTIAQYTTASNALMEQGKQLQQQVAASQSNFERVAHGINAGAAELRSAASQLKDYGEGVKQSSIQLSGALNEAARSTAKLADENKKSSVTVGQVHQEMSHSIEKLQAVAAQLESVVQAADSTFKYMEVHQKSYLDSLKRNVQELSEQGAKLLSDYAGQANAQTKEHLNIWAGHTTNYAEQMNGAARALSSVVDEIEDKLSH</sequence>
<dbReference type="KEGG" id="nwa:Nwat_1888"/>
<dbReference type="NCBIfam" id="NF033915">
    <property type="entry name" value="antiphage_ZorA_2"/>
    <property type="match status" value="1"/>
</dbReference>
<keyword evidence="1" id="KW-0175">Coiled coil</keyword>
<dbReference type="OrthoDB" id="5149787at2"/>
<reference evidence="3 4" key="1">
    <citation type="submission" date="2010-06" db="EMBL/GenBank/DDBJ databases">
        <title>Complete sequence of chromosome of Nitrosococcus watsoni C-113.</title>
        <authorList>
            <consortium name="US DOE Joint Genome Institute"/>
            <person name="Lucas S."/>
            <person name="Copeland A."/>
            <person name="Lapidus A."/>
            <person name="Cheng J.-F."/>
            <person name="Bruce D."/>
            <person name="Goodwin L."/>
            <person name="Pitluck S."/>
            <person name="Malfatti S.A."/>
            <person name="Chain P.S.G."/>
            <person name="Land M."/>
            <person name="Hauser L."/>
            <person name="Kyrpides N."/>
            <person name="Ivanova N."/>
            <person name="Cambell M.A."/>
            <person name="Heidelberg J.F."/>
            <person name="Klotz M.G."/>
            <person name="Woyke T."/>
        </authorList>
    </citation>
    <scope>NUCLEOTIDE SEQUENCE [LARGE SCALE GENOMIC DNA]</scope>
    <source>
        <strain evidence="3 4">C-113</strain>
    </source>
</reference>
<name>D8K760_NITWC</name>
<evidence type="ECO:0000256" key="2">
    <source>
        <dbReference type="SAM" id="Phobius"/>
    </source>
</evidence>